<dbReference type="Gene3D" id="3.30.950.10">
    <property type="entry name" value="Methyltransferase, Cobalt-precorrin-4 Transmethylase, Domain 2"/>
    <property type="match status" value="1"/>
</dbReference>
<dbReference type="InterPro" id="IPR035996">
    <property type="entry name" value="4pyrrol_Methylase_sf"/>
</dbReference>
<dbReference type="InterPro" id="IPR014776">
    <property type="entry name" value="4pyrrole_Mease_sub2"/>
</dbReference>
<keyword evidence="6" id="KW-0949">S-adenosyl-L-methionine</keyword>
<evidence type="ECO:0000256" key="3">
    <source>
        <dbReference type="ARBA" id="ARBA00022573"/>
    </source>
</evidence>
<dbReference type="PANTHER" id="PTHR45790">
    <property type="entry name" value="SIROHEME SYNTHASE-RELATED"/>
    <property type="match status" value="1"/>
</dbReference>
<keyword evidence="3" id="KW-0169">Cobalamin biosynthesis</keyword>
<evidence type="ECO:0000256" key="4">
    <source>
        <dbReference type="ARBA" id="ARBA00022603"/>
    </source>
</evidence>
<dbReference type="SUPFAM" id="SSF53790">
    <property type="entry name" value="Tetrapyrrole methylase"/>
    <property type="match status" value="1"/>
</dbReference>
<dbReference type="PROSITE" id="PS00840">
    <property type="entry name" value="SUMT_2"/>
    <property type="match status" value="1"/>
</dbReference>
<sequence>MNKEAIVYFVGAGPGDPELITLKGKRLLEAADLVVYAGSLVPKAVLSHAQKAEIYDSAGLTLEEILALLVPAAKAGKMVVRLATGDPSIYGTIGEHSERLRAEGIRCEIVPGVSSFTAAAAALGRELTVPDVAQTVILSRCEGRTPVPDLEKLPLLAAHQTTLVLFLSITLVKKMQRDLLTSYAPETPCAVVYRATWPDEKIVHCALSDLSVAVKKSKITKTALVIVGKALASEGKRSKLYDPTFSHSFRSGKRLE</sequence>
<dbReference type="InterPro" id="IPR050161">
    <property type="entry name" value="Siro_Cobalamin_biosynth"/>
</dbReference>
<organism evidence="8">
    <name type="scientific">hydrothermal vent metagenome</name>
    <dbReference type="NCBI Taxonomy" id="652676"/>
    <lineage>
        <taxon>unclassified sequences</taxon>
        <taxon>metagenomes</taxon>
        <taxon>ecological metagenomes</taxon>
    </lineage>
</organism>
<dbReference type="AlphaFoldDB" id="A0A3B1CZA8"/>
<dbReference type="GO" id="GO:0046026">
    <property type="term" value="F:precorrin-4 C11-methyltransferase activity"/>
    <property type="evidence" value="ECO:0007669"/>
    <property type="project" value="InterPro"/>
</dbReference>
<dbReference type="CDD" id="cd11641">
    <property type="entry name" value="Precorrin-4_C11-MT"/>
    <property type="match status" value="1"/>
</dbReference>
<dbReference type="GO" id="GO:0009236">
    <property type="term" value="P:cobalamin biosynthetic process"/>
    <property type="evidence" value="ECO:0007669"/>
    <property type="project" value="UniProtKB-UniPathway"/>
</dbReference>
<dbReference type="InterPro" id="IPR006362">
    <property type="entry name" value="Cbl_synth_CobM/CibF"/>
</dbReference>
<dbReference type="PANTHER" id="PTHR45790:SF4">
    <property type="entry name" value="COBALT-PRECORRIN-4 C(11)-METHYLTRANSFERASE"/>
    <property type="match status" value="1"/>
</dbReference>
<name>A0A3B1CZA8_9ZZZZ</name>
<dbReference type="PROSITE" id="PS00839">
    <property type="entry name" value="SUMT_1"/>
    <property type="match status" value="1"/>
</dbReference>
<dbReference type="UniPathway" id="UPA00148"/>
<evidence type="ECO:0000256" key="5">
    <source>
        <dbReference type="ARBA" id="ARBA00022679"/>
    </source>
</evidence>
<gene>
    <name evidence="8" type="ORF">MNBD_NITROSPIRAE01-65</name>
</gene>
<comment type="pathway">
    <text evidence="1">Cofactor biosynthesis; adenosylcobalamin biosynthesis.</text>
</comment>
<evidence type="ECO:0000256" key="1">
    <source>
        <dbReference type="ARBA" id="ARBA00004953"/>
    </source>
</evidence>
<dbReference type="EMBL" id="UOGF01000056">
    <property type="protein sequence ID" value="VAX29843.1"/>
    <property type="molecule type" value="Genomic_DNA"/>
</dbReference>
<dbReference type="InterPro" id="IPR000878">
    <property type="entry name" value="4pyrrol_Mease"/>
</dbReference>
<reference evidence="8" key="1">
    <citation type="submission" date="2018-06" db="EMBL/GenBank/DDBJ databases">
        <authorList>
            <person name="Zhirakovskaya E."/>
        </authorList>
    </citation>
    <scope>NUCLEOTIDE SEQUENCE</scope>
</reference>
<dbReference type="EC" id="2.1.1.271" evidence="8"/>
<dbReference type="GO" id="GO:0032259">
    <property type="term" value="P:methylation"/>
    <property type="evidence" value="ECO:0007669"/>
    <property type="project" value="UniProtKB-KW"/>
</dbReference>
<protein>
    <submittedName>
        <fullName evidence="8">Cobalt-precorrin-4 C(11)-methyltransferase</fullName>
        <ecNumber evidence="8">2.1.1.271</ecNumber>
    </submittedName>
</protein>
<accession>A0A3B1CZA8</accession>
<dbReference type="InterPro" id="IPR003043">
    <property type="entry name" value="Uropor_MeTrfase_CS"/>
</dbReference>
<dbReference type="InterPro" id="IPR014777">
    <property type="entry name" value="4pyrrole_Mease_sub1"/>
</dbReference>
<keyword evidence="5 8" id="KW-0808">Transferase</keyword>
<evidence type="ECO:0000313" key="8">
    <source>
        <dbReference type="EMBL" id="VAX29843.1"/>
    </source>
</evidence>
<evidence type="ECO:0000256" key="2">
    <source>
        <dbReference type="ARBA" id="ARBA00005879"/>
    </source>
</evidence>
<dbReference type="Pfam" id="PF00590">
    <property type="entry name" value="TP_methylase"/>
    <property type="match status" value="1"/>
</dbReference>
<feature type="domain" description="Tetrapyrrole methylase" evidence="7">
    <location>
        <begin position="7"/>
        <end position="210"/>
    </location>
</feature>
<dbReference type="Gene3D" id="3.40.1010.10">
    <property type="entry name" value="Cobalt-precorrin-4 Transmethylase, Domain 1"/>
    <property type="match status" value="1"/>
</dbReference>
<comment type="similarity">
    <text evidence="2">Belongs to the precorrin methyltransferase family.</text>
</comment>
<keyword evidence="4 8" id="KW-0489">Methyltransferase</keyword>
<evidence type="ECO:0000256" key="6">
    <source>
        <dbReference type="ARBA" id="ARBA00022691"/>
    </source>
</evidence>
<dbReference type="NCBIfam" id="TIGR01465">
    <property type="entry name" value="cobM_cbiF"/>
    <property type="match status" value="1"/>
</dbReference>
<evidence type="ECO:0000259" key="7">
    <source>
        <dbReference type="Pfam" id="PF00590"/>
    </source>
</evidence>
<proteinExistence type="inferred from homology"/>